<reference evidence="8" key="1">
    <citation type="submission" date="2011-12" db="EMBL/GenBank/DDBJ databases">
        <title>Complete sequence of Methanoregula formicicum SMSP.</title>
        <authorList>
            <person name="Lucas S."/>
            <person name="Han J."/>
            <person name="Lapidus A."/>
            <person name="Cheng J.-F."/>
            <person name="Goodwin L."/>
            <person name="Pitluck S."/>
            <person name="Peters L."/>
            <person name="Ovchinnikova G."/>
            <person name="Teshima H."/>
            <person name="Detter J.C."/>
            <person name="Han C."/>
            <person name="Tapia R."/>
            <person name="Land M."/>
            <person name="Hauser L."/>
            <person name="Kyrpides N."/>
            <person name="Ivanova N."/>
            <person name="Pagani I."/>
            <person name="Imachi H."/>
            <person name="Tamaki H."/>
            <person name="Sekiguchi Y."/>
            <person name="Kamagata Y."/>
            <person name="Cadillo-Quiroz H."/>
            <person name="Zinder S."/>
            <person name="Liu W.-T."/>
            <person name="Woyke T."/>
        </authorList>
    </citation>
    <scope>NUCLEOTIDE SEQUENCE [LARGE SCALE GENOMIC DNA]</scope>
    <source>
        <strain evidence="8">DSM 22288 / NBRC 105244 / SMSP</strain>
    </source>
</reference>
<evidence type="ECO:0000313" key="8">
    <source>
        <dbReference type="Proteomes" id="UP000010824"/>
    </source>
</evidence>
<keyword evidence="8" id="KW-1185">Reference proteome</keyword>
<gene>
    <name evidence="6" type="primary">hisB</name>
    <name evidence="7" type="ordered locus">Metfor_2311</name>
</gene>
<name>L0HH29_METFS</name>
<dbReference type="GO" id="GO:0005737">
    <property type="term" value="C:cytoplasm"/>
    <property type="evidence" value="ECO:0007669"/>
    <property type="project" value="UniProtKB-SubCell"/>
</dbReference>
<organism evidence="7 8">
    <name type="scientific">Methanoregula formicica (strain DSM 22288 / NBRC 105244 / SMSP)</name>
    <dbReference type="NCBI Taxonomy" id="593750"/>
    <lineage>
        <taxon>Archaea</taxon>
        <taxon>Methanobacteriati</taxon>
        <taxon>Methanobacteriota</taxon>
        <taxon>Stenosarchaea group</taxon>
        <taxon>Methanomicrobia</taxon>
        <taxon>Methanomicrobiales</taxon>
        <taxon>Methanoregulaceae</taxon>
        <taxon>Methanoregula</taxon>
    </lineage>
</organism>
<comment type="catalytic activity">
    <reaction evidence="6">
        <text>D-erythro-1-(imidazol-4-yl)glycerol 3-phosphate = 3-(imidazol-4-yl)-2-oxopropyl phosphate + H2O</text>
        <dbReference type="Rhea" id="RHEA:11040"/>
        <dbReference type="ChEBI" id="CHEBI:15377"/>
        <dbReference type="ChEBI" id="CHEBI:57766"/>
        <dbReference type="ChEBI" id="CHEBI:58278"/>
        <dbReference type="EC" id="4.2.1.19"/>
    </reaction>
</comment>
<dbReference type="OrthoDB" id="103579at2157"/>
<accession>L0HH29</accession>
<evidence type="ECO:0000313" key="7">
    <source>
        <dbReference type="EMBL" id="AGB03315.1"/>
    </source>
</evidence>
<comment type="pathway">
    <text evidence="1 6">Amino-acid biosynthesis; L-histidine biosynthesis; L-histidine from 5-phospho-alpha-D-ribose 1-diphosphate: step 6/9.</text>
</comment>
<dbReference type="HOGENOM" id="CLU_044308_3_0_2"/>
<evidence type="ECO:0000256" key="5">
    <source>
        <dbReference type="ARBA" id="ARBA00023239"/>
    </source>
</evidence>
<dbReference type="InterPro" id="IPR020568">
    <property type="entry name" value="Ribosomal_Su5_D2-typ_SF"/>
</dbReference>
<dbReference type="CDD" id="cd07914">
    <property type="entry name" value="IGPD"/>
    <property type="match status" value="1"/>
</dbReference>
<dbReference type="Proteomes" id="UP000010824">
    <property type="component" value="Chromosome"/>
</dbReference>
<dbReference type="EC" id="4.2.1.19" evidence="6"/>
<evidence type="ECO:0000256" key="6">
    <source>
        <dbReference type="HAMAP-Rule" id="MF_00076"/>
    </source>
</evidence>
<dbReference type="FunCoup" id="L0HH29">
    <property type="interactions" value="96"/>
</dbReference>
<keyword evidence="6" id="KW-0963">Cytoplasm</keyword>
<dbReference type="EMBL" id="CP003167">
    <property type="protein sequence ID" value="AGB03315.1"/>
    <property type="molecule type" value="Genomic_DNA"/>
</dbReference>
<keyword evidence="3 6" id="KW-0028">Amino-acid biosynthesis</keyword>
<dbReference type="NCBIfam" id="NF002114">
    <property type="entry name" value="PRK00951.2-4"/>
    <property type="match status" value="1"/>
</dbReference>
<dbReference type="GO" id="GO:0004424">
    <property type="term" value="F:imidazoleglycerol-phosphate dehydratase activity"/>
    <property type="evidence" value="ECO:0007669"/>
    <property type="project" value="UniProtKB-UniRule"/>
</dbReference>
<comment type="subcellular location">
    <subcellularLocation>
        <location evidence="6">Cytoplasm</location>
    </subcellularLocation>
</comment>
<dbReference type="NCBIfam" id="NF002111">
    <property type="entry name" value="PRK00951.2-1"/>
    <property type="match status" value="1"/>
</dbReference>
<dbReference type="Gene3D" id="3.30.230.40">
    <property type="entry name" value="Imidazole glycerol phosphate dehydratase, domain 1"/>
    <property type="match status" value="2"/>
</dbReference>
<dbReference type="GO" id="GO:0000105">
    <property type="term" value="P:L-histidine biosynthetic process"/>
    <property type="evidence" value="ECO:0007669"/>
    <property type="project" value="UniProtKB-UniRule"/>
</dbReference>
<evidence type="ECO:0000256" key="4">
    <source>
        <dbReference type="ARBA" id="ARBA00023102"/>
    </source>
</evidence>
<dbReference type="PROSITE" id="PS00954">
    <property type="entry name" value="IGP_DEHYDRATASE_1"/>
    <property type="match status" value="1"/>
</dbReference>
<dbReference type="FunFam" id="3.30.230.40:FF:000003">
    <property type="entry name" value="Imidazoleglycerol-phosphate dehydratase HisB"/>
    <property type="match status" value="1"/>
</dbReference>
<dbReference type="InterPro" id="IPR000807">
    <property type="entry name" value="ImidazoleglycerolP_deHydtase"/>
</dbReference>
<proteinExistence type="inferred from homology"/>
<protein>
    <recommendedName>
        <fullName evidence="2 6">Imidazoleglycerol-phosphate dehydratase</fullName>
        <shortName evidence="6">IGPD</shortName>
        <ecNumber evidence="6">4.2.1.19</ecNumber>
    </recommendedName>
</protein>
<dbReference type="PROSITE" id="PS00955">
    <property type="entry name" value="IGP_DEHYDRATASE_2"/>
    <property type="match status" value="1"/>
</dbReference>
<keyword evidence="5 6" id="KW-0456">Lyase</keyword>
<reference evidence="7 8" key="2">
    <citation type="journal article" date="2014" name="Genome Announc.">
        <title>Complete Genome Sequence of Methanoregula formicica SMSPT, a Mesophilic Hydrogenotrophic Methanogen Isolated from a Methanogenic Upflow Anaerobic Sludge Blanket Reactor.</title>
        <authorList>
            <person name="Yamamoto K."/>
            <person name="Tamaki H."/>
            <person name="Cadillo-Quiroz H."/>
            <person name="Imachi H."/>
            <person name="Kyrpides N."/>
            <person name="Woyke T."/>
            <person name="Goodwin L."/>
            <person name="Zinder S.H."/>
            <person name="Kamagata Y."/>
            <person name="Liu W.T."/>
        </authorList>
    </citation>
    <scope>NUCLEOTIDE SEQUENCE [LARGE SCALE GENOMIC DNA]</scope>
    <source>
        <strain evidence="8">DSM 22288 / NBRC 105244 / SMSP</strain>
    </source>
</reference>
<evidence type="ECO:0000256" key="1">
    <source>
        <dbReference type="ARBA" id="ARBA00005047"/>
    </source>
</evidence>
<dbReference type="Pfam" id="PF00475">
    <property type="entry name" value="IGPD"/>
    <property type="match status" value="1"/>
</dbReference>
<dbReference type="InterPro" id="IPR020565">
    <property type="entry name" value="ImidazoleglycerP_deHydtase_CS"/>
</dbReference>
<keyword evidence="4 6" id="KW-0368">Histidine biosynthesis</keyword>
<dbReference type="eggNOG" id="arCOG04398">
    <property type="taxonomic scope" value="Archaea"/>
</dbReference>
<comment type="similarity">
    <text evidence="6">Belongs to the imidazoleglycerol-phosphate dehydratase family.</text>
</comment>
<dbReference type="AlphaFoldDB" id="L0HH29"/>
<dbReference type="STRING" id="593750.Metfor_2311"/>
<dbReference type="UniPathway" id="UPA00031">
    <property type="reaction ID" value="UER00011"/>
</dbReference>
<dbReference type="SUPFAM" id="SSF54211">
    <property type="entry name" value="Ribosomal protein S5 domain 2-like"/>
    <property type="match status" value="2"/>
</dbReference>
<dbReference type="PANTHER" id="PTHR23133">
    <property type="entry name" value="IMIDAZOLEGLYCEROL-PHOSPHATE DEHYDRATASE HIS7"/>
    <property type="match status" value="1"/>
</dbReference>
<dbReference type="RefSeq" id="WP_015286278.1">
    <property type="nucleotide sequence ID" value="NC_019943.1"/>
</dbReference>
<dbReference type="GeneID" id="14309703"/>
<dbReference type="InParanoid" id="L0HH29"/>
<sequence>MRVVDVKRETKETKIVVKLNPDGKGMVKVDSGVPFFDHMLTAMARHGGFDLTCTAKGDLHVDCHHTIEDIGIVLGDAIKQVIGEGRGIRRFAHAVIPMDESLGEVALDCGGRGYLVWKGTFGNKLVGTIPADIFEHFFYSLCTRAGITAHISFSGKNDHHQCEAAFKAFGIALGQALALTGDKKVRSTKGKF</sequence>
<evidence type="ECO:0000256" key="3">
    <source>
        <dbReference type="ARBA" id="ARBA00022605"/>
    </source>
</evidence>
<dbReference type="InterPro" id="IPR038494">
    <property type="entry name" value="IGPD_sf"/>
</dbReference>
<dbReference type="KEGG" id="mfo:Metfor_2311"/>
<dbReference type="FunFam" id="3.30.230.40:FF:000001">
    <property type="entry name" value="Imidazoleglycerol-phosphate dehydratase HisB"/>
    <property type="match status" value="1"/>
</dbReference>
<evidence type="ECO:0000256" key="2">
    <source>
        <dbReference type="ARBA" id="ARBA00016664"/>
    </source>
</evidence>
<dbReference type="PANTHER" id="PTHR23133:SF2">
    <property type="entry name" value="IMIDAZOLEGLYCEROL-PHOSPHATE DEHYDRATASE"/>
    <property type="match status" value="1"/>
</dbReference>
<dbReference type="HAMAP" id="MF_00076">
    <property type="entry name" value="HisB"/>
    <property type="match status" value="1"/>
</dbReference>